<dbReference type="InterPro" id="IPR036381">
    <property type="entry name" value="Tus_dom1"/>
</dbReference>
<protein>
    <recommendedName>
        <fullName evidence="6">DNA replication terminus site-binding protein</fullName>
    </recommendedName>
</protein>
<dbReference type="InterPro" id="IPR008865">
    <property type="entry name" value="DNA_replication_term_site-bd"/>
</dbReference>
<dbReference type="AlphaFoldDB" id="A0A089YTX3"/>
<evidence type="ECO:0000313" key="5">
    <source>
        <dbReference type="Proteomes" id="UP000029499"/>
    </source>
</evidence>
<proteinExistence type="predicted"/>
<dbReference type="GO" id="GO:0005737">
    <property type="term" value="C:cytoplasm"/>
    <property type="evidence" value="ECO:0007669"/>
    <property type="project" value="InterPro"/>
</dbReference>
<keyword evidence="5" id="KW-1185">Reference proteome</keyword>
<evidence type="ECO:0000256" key="2">
    <source>
        <dbReference type="ARBA" id="ARBA00022705"/>
    </source>
</evidence>
<dbReference type="GO" id="GO:0003677">
    <property type="term" value="F:DNA binding"/>
    <property type="evidence" value="ECO:0007669"/>
    <property type="project" value="UniProtKB-KW"/>
</dbReference>
<keyword evidence="3" id="KW-0238">DNA-binding</keyword>
<name>A0A089YTX3_9PSED</name>
<dbReference type="Pfam" id="PF05472">
    <property type="entry name" value="Ter"/>
    <property type="match status" value="1"/>
</dbReference>
<keyword evidence="1" id="KW-0963">Cytoplasm</keyword>
<dbReference type="HOGENOM" id="CLU_862962_0_0_6"/>
<dbReference type="Proteomes" id="UP000029499">
    <property type="component" value="Chromosome"/>
</dbReference>
<evidence type="ECO:0000313" key="4">
    <source>
        <dbReference type="EMBL" id="AIS17847.1"/>
    </source>
</evidence>
<evidence type="ECO:0000256" key="3">
    <source>
        <dbReference type="ARBA" id="ARBA00023125"/>
    </source>
</evidence>
<accession>A0A089YTX3</accession>
<dbReference type="RefSeq" id="WP_043189741.1">
    <property type="nucleotide sequence ID" value="NZ_CP009533.1"/>
</dbReference>
<dbReference type="InterPro" id="IPR036384">
    <property type="entry name" value="Tus_sf"/>
</dbReference>
<dbReference type="Gene3D" id="3.30.54.10">
    <property type="match status" value="1"/>
</dbReference>
<dbReference type="Gene3D" id="3.50.14.10">
    <property type="entry name" value="Replication terminator Tus, domain 1 superfamily/Replication terminator Tus"/>
    <property type="match status" value="1"/>
</dbReference>
<dbReference type="SUPFAM" id="SSF56596">
    <property type="entry name" value="Replication terminator protein (Tus)"/>
    <property type="match status" value="1"/>
</dbReference>
<evidence type="ECO:0008006" key="6">
    <source>
        <dbReference type="Google" id="ProtNLM"/>
    </source>
</evidence>
<dbReference type="GO" id="GO:0006274">
    <property type="term" value="P:DNA replication termination"/>
    <property type="evidence" value="ECO:0007669"/>
    <property type="project" value="InterPro"/>
</dbReference>
<evidence type="ECO:0000256" key="1">
    <source>
        <dbReference type="ARBA" id="ARBA00022490"/>
    </source>
</evidence>
<dbReference type="KEGG" id="prh:LT40_10790"/>
<organism evidence="4 5">
    <name type="scientific">Pseudomonas rhizosphaerae</name>
    <dbReference type="NCBI Taxonomy" id="216142"/>
    <lineage>
        <taxon>Bacteria</taxon>
        <taxon>Pseudomonadati</taxon>
        <taxon>Pseudomonadota</taxon>
        <taxon>Gammaproteobacteria</taxon>
        <taxon>Pseudomonadales</taxon>
        <taxon>Pseudomonadaceae</taxon>
        <taxon>Pseudomonas</taxon>
    </lineage>
</organism>
<reference evidence="4 5" key="1">
    <citation type="journal article" date="2015" name="J. Biotechnol.">
        <title>Complete genome sequence of Pseudomonas rhizosphaerae IH5T (=DSM 16299T), a phosphate-solubilizing rhizobacterium for bacterial biofertilizer.</title>
        <authorList>
            <person name="Kwak Y."/>
            <person name="Jung B.K."/>
            <person name="Shin J.H."/>
        </authorList>
    </citation>
    <scope>NUCLEOTIDE SEQUENCE [LARGE SCALE GENOMIC DNA]</scope>
    <source>
        <strain evidence="4">DSM 16299</strain>
    </source>
</reference>
<gene>
    <name evidence="4" type="ORF">LT40_10790</name>
</gene>
<dbReference type="OrthoDB" id="7000766at2"/>
<keyword evidence="2" id="KW-0235">DNA replication</keyword>
<sequence>MELHLSQTSAAIAMVRRLQSELTDLSEVLRASVDQVRVDAMFALDFRPEDAVRSEPIEVRVLHGEDAVQAAFEALTSIWVKIGQHPRETLRVPGAIALPQAAIDKILQTNATRGELIRLISAIEKTNDRRNVWGRFKGSGNGIVPKQALRLTNVLSDPLHINFYWDDTGSSGARKMAGDLLEEWKELLEQYHDKEATVHHSSEASAENALLYGIDMLAKLDPNEQVAIRRLVQPHIRARVRNGDAKVKPIIAPVPFVYELGHPVPKIKPLPSYEPKVLVKKNTRLALLEDDPYVEAMNLYRYKETHREYGAVQKKPVARQDQ</sequence>
<dbReference type="EMBL" id="CP009533">
    <property type="protein sequence ID" value="AIS17847.1"/>
    <property type="molecule type" value="Genomic_DNA"/>
</dbReference>